<proteinExistence type="predicted"/>
<keyword evidence="3" id="KW-1185">Reference proteome</keyword>
<dbReference type="EMBL" id="JAMQBK010000078">
    <property type="protein sequence ID" value="MCM2374008.1"/>
    <property type="molecule type" value="Genomic_DNA"/>
</dbReference>
<accession>A0ABT0UAH3</accession>
<comment type="caution">
    <text evidence="2">The sequence shown here is derived from an EMBL/GenBank/DDBJ whole genome shotgun (WGS) entry which is preliminary data.</text>
</comment>
<organism evidence="2 3">
    <name type="scientific">Aporhodopirellula aestuarii</name>
    <dbReference type="NCBI Taxonomy" id="2950107"/>
    <lineage>
        <taxon>Bacteria</taxon>
        <taxon>Pseudomonadati</taxon>
        <taxon>Planctomycetota</taxon>
        <taxon>Planctomycetia</taxon>
        <taxon>Pirellulales</taxon>
        <taxon>Pirellulaceae</taxon>
        <taxon>Aporhodopirellula</taxon>
    </lineage>
</organism>
<name>A0ABT0UAH3_9BACT</name>
<evidence type="ECO:0000313" key="3">
    <source>
        <dbReference type="Proteomes" id="UP001202961"/>
    </source>
</evidence>
<protein>
    <submittedName>
        <fullName evidence="2">Uncharacterized protein</fullName>
    </submittedName>
</protein>
<gene>
    <name evidence="2" type="ORF">NB063_25625</name>
</gene>
<sequence>MPTIARIELTRPQMVRGDGRATTRRTSIRTARPLPGRTAVDTGFGFVIDGRAEVNLHEGPYEFRIFRGPEYRVINGNFTIEKTSEDESTLILPRILSMRQQGWTSGDCFVPPSLENLPIRMSAEDLHLAMVGNDAASVPTETTEQLRVRRQRKEQPDLSDPMFIGRGAESIAGLAFYHSNGSFDSAGDSETQPNTDPQLDAFRRIARLAHTRRENKQVAALNDDDDPSAVTSPQKTSSAPKTSPPGTLPAKMAIEDPFAWSLPVSLASGQVDGYFILGDWLRLDKATLQTKTGRPFSTASGRTPTTLGREAEQIYWETLNAGFRLAPLAGTGDEGTLHPVGYNRLYVGGPPEANASYDDPRQSPTPVTTEEEWWSRAWSGCSFATNGPLLQATIGGKLAGHVFETSSGIPLSLTPELTLTVRDPVDYLEVILNGKIHYSAKLDEYAKAGGKIPPLNIKESGWALIRVVTLYEGHFRAATTAPWYFDVDDQPRISRASVELFQKWLADFESHLTSQPNVDLAAYAPFIRATRSFWQSRLEQANAR</sequence>
<dbReference type="Proteomes" id="UP001202961">
    <property type="component" value="Unassembled WGS sequence"/>
</dbReference>
<reference evidence="2 3" key="1">
    <citation type="journal article" date="2022" name="Syst. Appl. Microbiol.">
        <title>Rhodopirellula aestuarii sp. nov., a novel member of the genus Rhodopirellula isolated from brackish sediments collected in the Tagus River estuary, Portugal.</title>
        <authorList>
            <person name="Vitorino I.R."/>
            <person name="Klimek D."/>
            <person name="Calusinska M."/>
            <person name="Lobo-da-Cunha A."/>
            <person name="Vasconcelos V."/>
            <person name="Lage O.M."/>
        </authorList>
    </citation>
    <scope>NUCLEOTIDE SEQUENCE [LARGE SCALE GENOMIC DNA]</scope>
    <source>
        <strain evidence="2 3">ICT_H3.1</strain>
    </source>
</reference>
<evidence type="ECO:0000313" key="2">
    <source>
        <dbReference type="EMBL" id="MCM2374008.1"/>
    </source>
</evidence>
<evidence type="ECO:0000256" key="1">
    <source>
        <dbReference type="SAM" id="MobiDB-lite"/>
    </source>
</evidence>
<feature type="region of interest" description="Disordered" evidence="1">
    <location>
        <begin position="138"/>
        <end position="164"/>
    </location>
</feature>
<dbReference type="RefSeq" id="WP_250931883.1">
    <property type="nucleotide sequence ID" value="NZ_JAMQBK010000078.1"/>
</dbReference>
<feature type="compositionally biased region" description="Polar residues" evidence="1">
    <location>
        <begin position="229"/>
        <end position="241"/>
    </location>
</feature>
<feature type="region of interest" description="Disordered" evidence="1">
    <location>
        <begin position="216"/>
        <end position="250"/>
    </location>
</feature>